<feature type="compositionally biased region" description="Basic residues" evidence="3">
    <location>
        <begin position="110"/>
        <end position="137"/>
    </location>
</feature>
<dbReference type="Pfam" id="PF14709">
    <property type="entry name" value="DND1_DSRM"/>
    <property type="match status" value="1"/>
</dbReference>
<feature type="compositionally biased region" description="Basic and acidic residues" evidence="3">
    <location>
        <begin position="1961"/>
        <end position="1978"/>
    </location>
</feature>
<feature type="compositionally biased region" description="Basic and acidic residues" evidence="3">
    <location>
        <begin position="2220"/>
        <end position="2240"/>
    </location>
</feature>
<feature type="compositionally biased region" description="Basic and acidic residues" evidence="3">
    <location>
        <begin position="2480"/>
        <end position="2498"/>
    </location>
</feature>
<dbReference type="SMART" id="SM00443">
    <property type="entry name" value="G_patch"/>
    <property type="match status" value="1"/>
</dbReference>
<keyword evidence="1" id="KW-0694">RNA-binding</keyword>
<dbReference type="InterPro" id="IPR032922">
    <property type="entry name" value="SON"/>
</dbReference>
<evidence type="ECO:0000256" key="1">
    <source>
        <dbReference type="PROSITE-ProRule" id="PRU00266"/>
    </source>
</evidence>
<feature type="compositionally biased region" description="Basic and acidic residues" evidence="3">
    <location>
        <begin position="2274"/>
        <end position="2292"/>
    </location>
</feature>
<feature type="compositionally biased region" description="Basic and acidic residues" evidence="3">
    <location>
        <begin position="2456"/>
        <end position="2472"/>
    </location>
</feature>
<feature type="compositionally biased region" description="Basic and acidic residues" evidence="3">
    <location>
        <begin position="2112"/>
        <end position="2131"/>
    </location>
</feature>
<feature type="domain" description="DRBM" evidence="4">
    <location>
        <begin position="3053"/>
        <end position="3123"/>
    </location>
</feature>
<dbReference type="GO" id="GO:0048024">
    <property type="term" value="P:regulation of mRNA splicing, via spliceosome"/>
    <property type="evidence" value="ECO:0007669"/>
    <property type="project" value="TreeGrafter"/>
</dbReference>
<dbReference type="InterPro" id="IPR000467">
    <property type="entry name" value="G_patch_dom"/>
</dbReference>
<feature type="domain" description="G-patch" evidence="5">
    <location>
        <begin position="2988"/>
        <end position="3034"/>
    </location>
</feature>
<evidence type="ECO:0000259" key="5">
    <source>
        <dbReference type="PROSITE" id="PS50174"/>
    </source>
</evidence>
<dbReference type="PANTHER" id="PTHR46528">
    <property type="entry name" value="PROTEIN SON"/>
    <property type="match status" value="1"/>
</dbReference>
<sequence>MATNIEQIFRSFVVSKFREIQEQHFGSGKVAQQNGEINSSEQVNSANDTVVSIGTLQNDPLVQKIEQVLSEVLGAESQYKTDVELETVKNKSRSTKRGIPDEVQDETPRKKSKKDKKHKDKKKKKRKKEKKEKKYKKQSKESKLSSDHKGCGDIQPDSHLNPESLVLSAENVDIGPASLFMEKTVYENLNSSLANSHDTSNPDTSKLDVCEEDSVLINIQEICEVQLTNERELETCQHTNLPVHLQVEDEDESLNTADVESDDICMARVAETDIKEMEKPESYSALQTAENINVSENSLKHACAGLESLETRVEPFSVEVKELDFVSESLNPEIITQPESTSFEKTGCKFMKSPLETVGEAKDSVTTLGFLAMVVGKDFEATSEFLNKAKVKASETSLKDDALTDMKDELQQNTERNVMMKDLGGKVLTQSRIEMKDLESFPESVCTVTEKDPKFSLALKPKIWPEDSERITESDECKCIGVIVDAETMGEVRELKEAETSTIVMELKDPQKSQKSLEIVADTKDFKGMPELEVRTDSGAYLLATEVETKNLETATEFEEVDERCSGATPVCQSEKEKWDVIPDTLETVCLKNLDSFSELAGSIPINYLEASLETAVNERGDMAVVEVTKDSDTVVEVKVSESIPRSETVPEINDSETAAETLDIAKTQYLDVSKHVAVTDTESETVVNLKDLKKVPEECSMTLKKLETISETFHMTEMKHVKDVLQSDVVAQREDSEINLKPGDGEERDLDAASESLHMIFTNYSEHSLELYTEPEAMMELKNSERTPELLHMEDANNSEALITGEVKHLKIVESTAVTKLNDLEKKIESLDRDVKNRDEESKAVTDVKYLETLVPSGAVPKETNLETVSHSVTEIKEKAADTTGDMGRSQNTDETVSLEMGSQKVKSITGKELPAEIKGPFFISESFQEVNIVSSETTPELDSIAVIQQLKEMETITPVLDVDSPNKTLGLQTSDLIDPRDSSKLLNAVEEYESISGHHAVQNLESLQHVKTKVREINLGSQHSLEVRYSAPSPELLFPEELSNLQEKQKLEESTEATSFTAVPDSPYALETDLIDASESGDINEVMVSEHSSESMAQTNSDNFRKSLYVIQLKDSKTVSESKIMDAKDLEIDSESSHRGGAETEDLPEYESVAASQALEIIEECPKKNEMQESNTAFGNKTLTVPGLEVDSETVCVMDIENLEVKKQVVPTSLFTYEMIGIEATPIPVCAAEHKEFKTSEIIEAAVEVKHLVASTSSVEVVKETFDPTCVTDRKDSEANQIWEANLESVDKKEVDTEFDHEAAPNGSEIFKKHKTIVVTGATEGILPAINTAEGKEPGTDLKPQAALVKTYTESVSESVKISETEDYDATVSLFMVDIKDSETSSVFVDAGEVKTLEATVPVETTPEPICVLELGNSDDVESVLTTEMKGLGETLNCEVILEAQDSIPIVTNLNTSELKSSESVCIPEVRDSERTVELRTTPTYLSSTDLKSSDMTAEMKALDMIDSETPLKSETEVKYFESVSETDQVLEPFHHKAVPESECISEEKSSETTSEVVCMKLKGLLETTPESKRAHEIKDLEPFAESVCRGQATGMEENLIYEEVLDVSETTPQFSSIVEIEDFKATASSMVPEMGKESEKKLPLYYDEKCSETTTKITRVPDLMVTYADVEPVSRVEGKYSEPTAEVACVVNTENSEANSGFIGITKLKDTAKSETDPELVQLKDLENIPKCESVGKVKELQVFQSSIDKEGTYFKENSKSPLVLESQHLERESASVLVPEIVSEVSLKSIYAMKAKDSEAALEYMKVKGVEVSKQNSEFICVGEKKDLEPAPDHTALAQAKNSEMFSEVTLEVKNLEATSESLSLMKEKDAEVTILMSSEEQLLKASLKPVCIAEENNLAASQQVTVEVKDLEAALEPAVMTGKDLEAPSCESLKDKHLEAVPKSSEIMNEEAGSISKDRKSEKISSKSKDKSKSGKKAKKSRSKSPSKPKKRKKKSRSRSTSRQMSSRRARSRSKNDADSRKKHSTSRRKSRSKSVERKEGKESSLRSRRRRSRTSDHHKSRSKSVDKRETSLRSRRRQSRSSDRRKSRSKSVDRRESTRTRRRLSRSSDNHKSRSKSVDKRETLVRSRWRRSRSSDHHKSRSRSIDKREASTRTRRRRSRSSDNHKSRSRSIDKRETSVRRRRRRSRSSDNYKSRSKSVDKRESPVRSRRRRSRSSDHHKSRSRSVDDRREISVRTRRKRSRSSENHRSRSKSTDKRECLRTGRRRSRSSDNRKSRSRSGDKEILRTRRRRSRSSDHRKSRSKSVDKRESSVRARRRRSRSSDNRRSRSKSVDKRETSLRTKRRRSRSSDNRKSRSKSVDTRETSTRTKSRRSRSSDNRKSRSKSVDKRETSAREKSRRSRSKSVDKRDTSVRAKRRRSRSSDNRKSRSKSSDKRETVARAKRRRSQSSDIRKSRSKSVDKTEVSARSKRRRSKSADHKSITKSGEKRESSLKSRHRRSKSSDRQKSKSKSRSKSSERRKDKDSLAGSKEKSSKSRSKSKSPEKTEGTESLEASVCNRAKSPEHPKSKSRSRSKSLDKTENRERLRRSRSKCSEPRSHTHRTVSRSRRNRSRSLTRKRSSRSKSDPRSRSRSRSCSRRWRRTRSRSVSRLRSLSRERRRRSRRNRSRSVDRRRRRSDSRDSYRITLRLRSRSRTPVRLGTSRSTGRRRSSSVSPDHRRSRSSSRSPKRLTDLDKAQLLEIAKANAAAMCAKAGVPLPPSLMPVVTPEKKEEKVTQKSAKETIMELTEKCKKIAQSQEDDVIVNKPHVSDEEEEEHPFINHPFKLNEPKPIFFNLTTPTIKPAPPKNQVTLTKEFPVSSGSQHRKKEADSAYGEWVPVEKNKEENKDDVFPNPATLEPVDISSALNERTIAQKRLTENTFDLEAMCLLNRAQERIDAWAQLNSLPGQFTGSTGAQVLSSEQLSNSGPQAWIKKDQFLRAAPVTGGMGAQLMRKMGWREGEGLGKNKEGSREPILVDFKTDRKGLVAVGEKTQKRHGAFSAVKDLTGKHPISVLMEACNKRRWPPPTFVLVTDNGPDHRKCFLFKVMVNGVEHKPSFASPNKKLAKATAATVALQALGIVPKELLASATSFRSASHN</sequence>
<feature type="compositionally biased region" description="Basic residues" evidence="3">
    <location>
        <begin position="2723"/>
        <end position="2733"/>
    </location>
</feature>
<keyword evidence="2" id="KW-0175">Coiled coil</keyword>
<feature type="compositionally biased region" description="Basic and acidic residues" evidence="3">
    <location>
        <begin position="2326"/>
        <end position="2345"/>
    </location>
</feature>
<dbReference type="GeneID" id="129325620"/>
<feature type="compositionally biased region" description="Basic residues" evidence="3">
    <location>
        <begin position="1979"/>
        <end position="2018"/>
    </location>
</feature>
<evidence type="ECO:0000256" key="2">
    <source>
        <dbReference type="SAM" id="Coils"/>
    </source>
</evidence>
<dbReference type="Proteomes" id="UP001190640">
    <property type="component" value="Chromosome 3"/>
</dbReference>
<feature type="coiled-coil region" evidence="2">
    <location>
        <begin position="815"/>
        <end position="842"/>
    </location>
</feature>
<dbReference type="FunFam" id="3.30.160.20:FF:000053">
    <property type="entry name" value="protein SON isoform X1"/>
    <property type="match status" value="1"/>
</dbReference>
<feature type="compositionally biased region" description="Basic residues" evidence="3">
    <location>
        <begin position="2635"/>
        <end position="2654"/>
    </location>
</feature>
<dbReference type="PROSITE" id="PS50137">
    <property type="entry name" value="DS_RBD"/>
    <property type="match status" value="1"/>
</dbReference>
<dbReference type="GO" id="GO:0051726">
    <property type="term" value="P:regulation of cell cycle"/>
    <property type="evidence" value="ECO:0007669"/>
    <property type="project" value="InterPro"/>
</dbReference>
<dbReference type="KEGG" id="emc:129325620"/>
<dbReference type="Gene3D" id="3.30.160.20">
    <property type="match status" value="1"/>
</dbReference>
<feature type="compositionally biased region" description="Basic and acidic residues" evidence="3">
    <location>
        <begin position="2380"/>
        <end position="2401"/>
    </location>
</feature>
<feature type="compositionally biased region" description="Basic and acidic residues" evidence="3">
    <location>
        <begin position="2580"/>
        <end position="2589"/>
    </location>
</feature>
<evidence type="ECO:0000313" key="6">
    <source>
        <dbReference type="Proteomes" id="UP001190640"/>
    </source>
</evidence>
<dbReference type="PROSITE" id="PS50174">
    <property type="entry name" value="G_PATCH"/>
    <property type="match status" value="1"/>
</dbReference>
<reference evidence="7" key="1">
    <citation type="submission" date="2025-08" db="UniProtKB">
        <authorList>
            <consortium name="RefSeq"/>
        </authorList>
    </citation>
    <scope>IDENTIFICATION</scope>
    <source>
        <tissue evidence="7">Blood</tissue>
    </source>
</reference>
<feature type="compositionally biased region" description="Basic and acidic residues" evidence="3">
    <location>
        <begin position="2426"/>
        <end position="2445"/>
    </location>
</feature>
<organism evidence="6 7">
    <name type="scientific">Eublepharis macularius</name>
    <name type="common">Leopard gecko</name>
    <name type="synonym">Cyrtodactylus macularius</name>
    <dbReference type="NCBI Taxonomy" id="481883"/>
    <lineage>
        <taxon>Eukaryota</taxon>
        <taxon>Metazoa</taxon>
        <taxon>Chordata</taxon>
        <taxon>Craniata</taxon>
        <taxon>Vertebrata</taxon>
        <taxon>Euteleostomi</taxon>
        <taxon>Lepidosauria</taxon>
        <taxon>Squamata</taxon>
        <taxon>Bifurcata</taxon>
        <taxon>Gekkota</taxon>
        <taxon>Eublepharidae</taxon>
        <taxon>Eublepharinae</taxon>
        <taxon>Eublepharis</taxon>
    </lineage>
</organism>
<evidence type="ECO:0000313" key="7">
    <source>
        <dbReference type="RefSeq" id="XP_054829377.1"/>
    </source>
</evidence>
<feature type="compositionally biased region" description="Basic residues" evidence="3">
    <location>
        <begin position="2604"/>
        <end position="2627"/>
    </location>
</feature>
<feature type="compositionally biased region" description="Basic and acidic residues" evidence="3">
    <location>
        <begin position="2353"/>
        <end position="2372"/>
    </location>
</feature>
<feature type="region of interest" description="Disordered" evidence="3">
    <location>
        <begin position="881"/>
        <end position="905"/>
    </location>
</feature>
<dbReference type="PANTHER" id="PTHR46528:SF1">
    <property type="entry name" value="PROTEIN SON"/>
    <property type="match status" value="1"/>
</dbReference>
<dbReference type="CDD" id="cd19870">
    <property type="entry name" value="DSRM_SON-like"/>
    <property type="match status" value="1"/>
</dbReference>
<gene>
    <name evidence="7" type="primary">SON</name>
</gene>
<dbReference type="GO" id="GO:0003723">
    <property type="term" value="F:RNA binding"/>
    <property type="evidence" value="ECO:0007669"/>
    <property type="project" value="UniProtKB-UniRule"/>
</dbReference>
<dbReference type="Pfam" id="PF01585">
    <property type="entry name" value="G-patch"/>
    <property type="match status" value="1"/>
</dbReference>
<proteinExistence type="predicted"/>
<feature type="compositionally biased region" description="Basic and acidic residues" evidence="3">
    <location>
        <begin position="2166"/>
        <end position="2185"/>
    </location>
</feature>
<feature type="compositionally biased region" description="Basic and acidic residues" evidence="3">
    <location>
        <begin position="2059"/>
        <end position="2078"/>
    </location>
</feature>
<accession>A0AA97J174</accession>
<feature type="compositionally biased region" description="Basic residues" evidence="3">
    <location>
        <begin position="2026"/>
        <end position="2038"/>
    </location>
</feature>
<evidence type="ECO:0000259" key="4">
    <source>
        <dbReference type="PROSITE" id="PS50137"/>
    </source>
</evidence>
<feature type="compositionally biased region" description="Basic and acidic residues" evidence="3">
    <location>
        <begin position="2520"/>
        <end position="2539"/>
    </location>
</feature>
<feature type="compositionally biased region" description="Basic and acidic residues" evidence="3">
    <location>
        <begin position="2248"/>
        <end position="2267"/>
    </location>
</feature>
<dbReference type="InterPro" id="IPR014720">
    <property type="entry name" value="dsRBD_dom"/>
</dbReference>
<protein>
    <submittedName>
        <fullName evidence="7">Protein SON isoform X1</fullName>
    </submittedName>
</protein>
<feature type="compositionally biased region" description="Basic and acidic residues" evidence="3">
    <location>
        <begin position="2039"/>
        <end position="2051"/>
    </location>
</feature>
<keyword evidence="6" id="KW-1185">Reference proteome</keyword>
<dbReference type="SMART" id="SM00358">
    <property type="entry name" value="DSRM"/>
    <property type="match status" value="1"/>
</dbReference>
<dbReference type="SUPFAM" id="SSF54768">
    <property type="entry name" value="dsRNA-binding domain-like"/>
    <property type="match status" value="1"/>
</dbReference>
<feature type="region of interest" description="Disordered" evidence="3">
    <location>
        <begin position="86"/>
        <end position="159"/>
    </location>
</feature>
<feature type="compositionally biased region" description="Basic and acidic residues" evidence="3">
    <location>
        <begin position="138"/>
        <end position="151"/>
    </location>
</feature>
<feature type="compositionally biased region" description="Basic and acidic residues" evidence="3">
    <location>
        <begin position="2139"/>
        <end position="2158"/>
    </location>
</feature>
<name>A0AA97J174_EUBMA</name>
<feature type="compositionally biased region" description="Basic and acidic residues" evidence="3">
    <location>
        <begin position="2193"/>
        <end position="2212"/>
    </location>
</feature>
<feature type="compositionally biased region" description="Basic and acidic residues" evidence="3">
    <location>
        <begin position="2409"/>
        <end position="2418"/>
    </location>
</feature>
<feature type="compositionally biased region" description="Basic and acidic residues" evidence="3">
    <location>
        <begin position="2299"/>
        <end position="2318"/>
    </location>
</feature>
<feature type="region of interest" description="Disordered" evidence="3">
    <location>
        <begin position="1931"/>
        <end position="2737"/>
    </location>
</feature>
<feature type="compositionally biased region" description="Basic residues" evidence="3">
    <location>
        <begin position="2662"/>
        <end position="2682"/>
    </location>
</feature>
<feature type="compositionally biased region" description="Basic and acidic residues" evidence="3">
    <location>
        <begin position="2086"/>
        <end position="2105"/>
    </location>
</feature>
<dbReference type="CTD" id="6651"/>
<dbReference type="RefSeq" id="XP_054829377.1">
    <property type="nucleotide sequence ID" value="XM_054973402.1"/>
</dbReference>
<evidence type="ECO:0000256" key="3">
    <source>
        <dbReference type="SAM" id="MobiDB-lite"/>
    </source>
</evidence>